<dbReference type="EMBL" id="BANT01000004">
    <property type="protein sequence ID" value="GAC56192.1"/>
    <property type="molecule type" value="Genomic_DNA"/>
</dbReference>
<feature type="domain" description="YdbS-like PH" evidence="2">
    <location>
        <begin position="385"/>
        <end position="461"/>
    </location>
</feature>
<name>L7L813_9ACTN</name>
<dbReference type="AlphaFoldDB" id="L7L813"/>
<protein>
    <recommendedName>
        <fullName evidence="2">YdbS-like PH domain-containing protein</fullName>
    </recommendedName>
</protein>
<dbReference type="PANTHER" id="PTHR34473:SF3">
    <property type="entry name" value="TRANSMEMBRANE PROTEIN-RELATED"/>
    <property type="match status" value="1"/>
</dbReference>
<accession>L7L813</accession>
<keyword evidence="1" id="KW-0472">Membrane</keyword>
<evidence type="ECO:0000313" key="3">
    <source>
        <dbReference type="EMBL" id="GAC56192.1"/>
    </source>
</evidence>
<gene>
    <name evidence="3" type="ORF">GOHSU_04_00610</name>
</gene>
<feature type="transmembrane region" description="Helical" evidence="1">
    <location>
        <begin position="28"/>
        <end position="53"/>
    </location>
</feature>
<keyword evidence="4" id="KW-1185">Reference proteome</keyword>
<organism evidence="3 4">
    <name type="scientific">Gordonia hirsuta DSM 44140 = NBRC 16056</name>
    <dbReference type="NCBI Taxonomy" id="1121927"/>
    <lineage>
        <taxon>Bacteria</taxon>
        <taxon>Bacillati</taxon>
        <taxon>Actinomycetota</taxon>
        <taxon>Actinomycetes</taxon>
        <taxon>Mycobacteriales</taxon>
        <taxon>Gordoniaceae</taxon>
        <taxon>Gordonia</taxon>
    </lineage>
</organism>
<feature type="transmembrane region" description="Helical" evidence="1">
    <location>
        <begin position="247"/>
        <end position="266"/>
    </location>
</feature>
<keyword evidence="1" id="KW-0812">Transmembrane</keyword>
<dbReference type="InterPro" id="IPR005182">
    <property type="entry name" value="YdbS-like_PH"/>
</dbReference>
<dbReference type="STRING" id="1121927.GOHSU_04_00610"/>
<evidence type="ECO:0000313" key="4">
    <source>
        <dbReference type="Proteomes" id="UP000053405"/>
    </source>
</evidence>
<dbReference type="Pfam" id="PF03703">
    <property type="entry name" value="bPH_2"/>
    <property type="match status" value="3"/>
</dbReference>
<proteinExistence type="predicted"/>
<dbReference type="PANTHER" id="PTHR34473">
    <property type="entry name" value="UPF0699 TRANSMEMBRANE PROTEIN YDBS"/>
    <property type="match status" value="1"/>
</dbReference>
<feature type="domain" description="YdbS-like PH" evidence="2">
    <location>
        <begin position="277"/>
        <end position="330"/>
    </location>
</feature>
<keyword evidence="1" id="KW-1133">Transmembrane helix</keyword>
<feature type="domain" description="YdbS-like PH" evidence="2">
    <location>
        <begin position="84"/>
        <end position="161"/>
    </location>
</feature>
<dbReference type="PIRSF" id="PIRSF026631">
    <property type="entry name" value="UCP026631"/>
    <property type="match status" value="1"/>
</dbReference>
<dbReference type="eggNOG" id="COG3428">
    <property type="taxonomic scope" value="Bacteria"/>
</dbReference>
<feature type="transmembrane region" description="Helical" evidence="1">
    <location>
        <begin position="59"/>
        <end position="82"/>
    </location>
</feature>
<feature type="transmembrane region" description="Helical" evidence="1">
    <location>
        <begin position="219"/>
        <end position="241"/>
    </location>
</feature>
<comment type="caution">
    <text evidence="3">The sequence shown here is derived from an EMBL/GenBank/DDBJ whole genome shotgun (WGS) entry which is preliminary data.</text>
</comment>
<dbReference type="Proteomes" id="UP000053405">
    <property type="component" value="Unassembled WGS sequence"/>
</dbReference>
<sequence length="472" mass="50557">MTIPVRYAGAGRQRVHPLTPPLRAWKTLVVVLVIVVINAGAVLMAALAAVGGAAADAPLLAALMTLLLIVIVGGIIAGIAAWSWHQRFYELDAQEIRTGSGIFFRQRRTARYDRIQSVDIRQPLLPRLFGLGELTVETAGGADSALVIGYLDVPTLERLRAEVLAATGRRRAQSVPEPGVVDPGLVEPGPVEHGAVERRTAAPGLPGRVLAGPIPPPRLVGMVILTFGVGALAALLAVIVVGILGGGAFGAVFAAVGAVALLWVPLDRFWNQQLTLHDDTERLQITAGLASTRRQTVPLRRIHALRLRRPLLWQIPDWAELESSIAGYGDAQEQSGVTRLIAVGQTDDVVGAMNEILWRIGDDERTPLRSRQSPAAAKWVSPIDWQEQGVTISRTGISVTWGRLNRQYAVVPWRHVQGAALSQNPVQRLLGIADVRAAVVAGPAQVIARDLTVADARELLADILTARRTVSG</sequence>
<evidence type="ECO:0000259" key="2">
    <source>
        <dbReference type="Pfam" id="PF03703"/>
    </source>
</evidence>
<evidence type="ECO:0000256" key="1">
    <source>
        <dbReference type="SAM" id="Phobius"/>
    </source>
</evidence>
<dbReference type="RefSeq" id="WP_005935933.1">
    <property type="nucleotide sequence ID" value="NZ_ATVK01000041.1"/>
</dbReference>
<dbReference type="InterPro" id="IPR014529">
    <property type="entry name" value="UCP026631"/>
</dbReference>
<dbReference type="OrthoDB" id="4121259at2"/>
<reference evidence="3 4" key="1">
    <citation type="submission" date="2012-12" db="EMBL/GenBank/DDBJ databases">
        <title>Whole genome shotgun sequence of Gordonia hirsuta NBRC 16056.</title>
        <authorList>
            <person name="Isaki-Nakamura S."/>
            <person name="Hosoyama A."/>
            <person name="Tsuchikane K."/>
            <person name="Katsumata H."/>
            <person name="Baba S."/>
            <person name="Yamazaki S."/>
            <person name="Fujita N."/>
        </authorList>
    </citation>
    <scope>NUCLEOTIDE SEQUENCE [LARGE SCALE GENOMIC DNA]</scope>
    <source>
        <strain evidence="3 4">NBRC 16056</strain>
    </source>
</reference>